<keyword evidence="7" id="KW-1185">Reference proteome</keyword>
<evidence type="ECO:0000313" key="7">
    <source>
        <dbReference type="Proteomes" id="UP000600101"/>
    </source>
</evidence>
<gene>
    <name evidence="6" type="ORF">H7965_26760</name>
</gene>
<dbReference type="AlphaFoldDB" id="A0A9X0R3B6"/>
<dbReference type="PANTHER" id="PTHR35528">
    <property type="entry name" value="BLL1675 PROTEIN"/>
    <property type="match status" value="1"/>
</dbReference>
<keyword evidence="2" id="KW-0238">DNA-binding</keyword>
<sequence length="245" mass="28496">MVRDHRLRKLKADVAFKGRHFTAEVILWAVHWYLMFPISYRDLELMLQDRGVSVDHTAVFRWIQAYALDLEKRARPSLRLSNGSWRVDETYIRVKGRWTYLYRAVDSRGQTIDFLLAAKRDAAAAKRFFRKALQQPHTANPRTITVDKNPAYPRAIAGMKADGELWRRSRLRQVKYLNNIVEQDHRRVKRLVRPGLGFGGFHTARRTLAGYEVMAMMRKGQVRKVGARDMAAQARFVAELFPIAA</sequence>
<evidence type="ECO:0000256" key="3">
    <source>
        <dbReference type="ARBA" id="ARBA00023172"/>
    </source>
</evidence>
<dbReference type="InterPro" id="IPR001584">
    <property type="entry name" value="Integrase_cat-core"/>
</dbReference>
<evidence type="ECO:0000256" key="4">
    <source>
        <dbReference type="SAM" id="Phobius"/>
    </source>
</evidence>
<keyword evidence="4" id="KW-0812">Transmembrane</keyword>
<dbReference type="GO" id="GO:0003677">
    <property type="term" value="F:DNA binding"/>
    <property type="evidence" value="ECO:0007669"/>
    <property type="project" value="UniProtKB-KW"/>
</dbReference>
<dbReference type="InterPro" id="IPR032874">
    <property type="entry name" value="DDE_dom"/>
</dbReference>
<dbReference type="InterPro" id="IPR012337">
    <property type="entry name" value="RNaseH-like_sf"/>
</dbReference>
<accession>A0A9X0R3B6</accession>
<protein>
    <submittedName>
        <fullName evidence="6">IS6 family transposase</fullName>
    </submittedName>
</protein>
<dbReference type="InterPro" id="IPR052183">
    <property type="entry name" value="IS_Transposase"/>
</dbReference>
<dbReference type="GO" id="GO:0032196">
    <property type="term" value="P:transposition"/>
    <property type="evidence" value="ECO:0007669"/>
    <property type="project" value="UniProtKB-KW"/>
</dbReference>
<dbReference type="GO" id="GO:0015074">
    <property type="term" value="P:DNA integration"/>
    <property type="evidence" value="ECO:0007669"/>
    <property type="project" value="InterPro"/>
</dbReference>
<evidence type="ECO:0000313" key="6">
    <source>
        <dbReference type="EMBL" id="MBC4018860.1"/>
    </source>
</evidence>
<evidence type="ECO:0000256" key="2">
    <source>
        <dbReference type="ARBA" id="ARBA00023125"/>
    </source>
</evidence>
<dbReference type="InterPro" id="IPR047930">
    <property type="entry name" value="Transpos_IS6"/>
</dbReference>
<evidence type="ECO:0000256" key="1">
    <source>
        <dbReference type="ARBA" id="ARBA00022578"/>
    </source>
</evidence>
<comment type="caution">
    <text evidence="6">The sequence shown here is derived from an EMBL/GenBank/DDBJ whole genome shotgun (WGS) entry which is preliminary data.</text>
</comment>
<dbReference type="PANTHER" id="PTHR35528:SF3">
    <property type="entry name" value="BLL1675 PROTEIN"/>
    <property type="match status" value="1"/>
</dbReference>
<dbReference type="PROSITE" id="PS50994">
    <property type="entry name" value="INTEGRASE"/>
    <property type="match status" value="1"/>
</dbReference>
<keyword evidence="4" id="KW-0472">Membrane</keyword>
<keyword evidence="3" id="KW-0233">DNA recombination</keyword>
<keyword evidence="1" id="KW-0815">Transposition</keyword>
<dbReference type="SUPFAM" id="SSF53098">
    <property type="entry name" value="Ribonuclease H-like"/>
    <property type="match status" value="1"/>
</dbReference>
<keyword evidence="4" id="KW-1133">Transmembrane helix</keyword>
<organism evidence="6 7">
    <name type="scientific">Siccirubricoccus deserti</name>
    <dbReference type="NCBI Taxonomy" id="2013562"/>
    <lineage>
        <taxon>Bacteria</taxon>
        <taxon>Pseudomonadati</taxon>
        <taxon>Pseudomonadota</taxon>
        <taxon>Alphaproteobacteria</taxon>
        <taxon>Acetobacterales</taxon>
        <taxon>Roseomonadaceae</taxon>
        <taxon>Siccirubricoccus</taxon>
    </lineage>
</organism>
<feature type="domain" description="Integrase catalytic" evidence="5">
    <location>
        <begin position="72"/>
        <end position="245"/>
    </location>
</feature>
<proteinExistence type="predicted"/>
<reference evidence="6" key="1">
    <citation type="submission" date="2020-08" db="EMBL/GenBank/DDBJ databases">
        <authorList>
            <person name="Hu Y."/>
            <person name="Nguyen S.V."/>
            <person name="Li F."/>
            <person name="Fanning S."/>
        </authorList>
    </citation>
    <scope>NUCLEOTIDE SEQUENCE</scope>
    <source>
        <strain evidence="6">SYSU D8009</strain>
    </source>
</reference>
<feature type="transmembrane region" description="Helical" evidence="4">
    <location>
        <begin position="21"/>
        <end position="40"/>
    </location>
</feature>
<dbReference type="Pfam" id="PF13610">
    <property type="entry name" value="DDE_Tnp_IS240"/>
    <property type="match status" value="1"/>
</dbReference>
<name>A0A9X0R3B6_9PROT</name>
<dbReference type="EMBL" id="JACOMF010000087">
    <property type="protein sequence ID" value="MBC4018860.1"/>
    <property type="molecule type" value="Genomic_DNA"/>
</dbReference>
<dbReference type="Proteomes" id="UP000600101">
    <property type="component" value="Unassembled WGS sequence"/>
</dbReference>
<evidence type="ECO:0000259" key="5">
    <source>
        <dbReference type="PROSITE" id="PS50994"/>
    </source>
</evidence>
<dbReference type="GO" id="GO:0006310">
    <property type="term" value="P:DNA recombination"/>
    <property type="evidence" value="ECO:0007669"/>
    <property type="project" value="UniProtKB-KW"/>
</dbReference>
<dbReference type="NCBIfam" id="NF033587">
    <property type="entry name" value="transpos_IS6"/>
    <property type="match status" value="1"/>
</dbReference>